<keyword evidence="2" id="KW-1185">Reference proteome</keyword>
<dbReference type="Proteomes" id="UP000005237">
    <property type="component" value="Unassembled WGS sequence"/>
</dbReference>
<reference evidence="2" key="1">
    <citation type="submission" date="2010-08" db="EMBL/GenBank/DDBJ databases">
        <authorList>
            <consortium name="Caenorhabditis japonica Sequencing Consortium"/>
            <person name="Wilson R.K."/>
        </authorList>
    </citation>
    <scope>NUCLEOTIDE SEQUENCE [LARGE SCALE GENOMIC DNA]</scope>
    <source>
        <strain evidence="2">DF5081</strain>
    </source>
</reference>
<accession>A0A8R1ERG3</accession>
<name>A0A8R1ERG3_CAEJA</name>
<dbReference type="EnsemblMetazoa" id="CJA40426.1">
    <property type="protein sequence ID" value="CJA40426.1"/>
    <property type="gene ID" value="WBGene00216274"/>
</dbReference>
<dbReference type="SUPFAM" id="SSF56672">
    <property type="entry name" value="DNA/RNA polymerases"/>
    <property type="match status" value="1"/>
</dbReference>
<evidence type="ECO:0000313" key="2">
    <source>
        <dbReference type="Proteomes" id="UP000005237"/>
    </source>
</evidence>
<dbReference type="AlphaFoldDB" id="A0A8R1ERG3"/>
<proteinExistence type="predicted"/>
<dbReference type="InterPro" id="IPR043502">
    <property type="entry name" value="DNA/RNA_pol_sf"/>
</dbReference>
<protein>
    <submittedName>
        <fullName evidence="1">Uncharacterized protein</fullName>
    </submittedName>
</protein>
<reference evidence="1" key="2">
    <citation type="submission" date="2022-06" db="UniProtKB">
        <authorList>
            <consortium name="EnsemblMetazoa"/>
        </authorList>
    </citation>
    <scope>IDENTIFICATION</scope>
    <source>
        <strain evidence="1">DF5081</strain>
    </source>
</reference>
<sequence>MSKMKYNLFLQESFVETKKEVKRELVSTETREEAERAVKIIRRDLDAAGVCIAEEKSCWEPSEQFTWLGVRCDLVARTVRLTEKREISLRNQIEMMKGSLAPSILDRQKLCGYLSSMTVIAGDEAIARQRHLSSVVARSQTDAIQSRRRFNLLPG</sequence>
<evidence type="ECO:0000313" key="1">
    <source>
        <dbReference type="EnsemblMetazoa" id="CJA40426.1"/>
    </source>
</evidence>
<organism evidence="1 2">
    <name type="scientific">Caenorhabditis japonica</name>
    <dbReference type="NCBI Taxonomy" id="281687"/>
    <lineage>
        <taxon>Eukaryota</taxon>
        <taxon>Metazoa</taxon>
        <taxon>Ecdysozoa</taxon>
        <taxon>Nematoda</taxon>
        <taxon>Chromadorea</taxon>
        <taxon>Rhabditida</taxon>
        <taxon>Rhabditina</taxon>
        <taxon>Rhabditomorpha</taxon>
        <taxon>Rhabditoidea</taxon>
        <taxon>Rhabditidae</taxon>
        <taxon>Peloderinae</taxon>
        <taxon>Caenorhabditis</taxon>
    </lineage>
</organism>